<comment type="caution">
    <text evidence="2">The sequence shown here is derived from an EMBL/GenBank/DDBJ whole genome shotgun (WGS) entry which is preliminary data.</text>
</comment>
<name>A0A445EE24_ARAHY</name>
<organism evidence="2 3">
    <name type="scientific">Arachis hypogaea</name>
    <name type="common">Peanut</name>
    <dbReference type="NCBI Taxonomy" id="3818"/>
    <lineage>
        <taxon>Eukaryota</taxon>
        <taxon>Viridiplantae</taxon>
        <taxon>Streptophyta</taxon>
        <taxon>Embryophyta</taxon>
        <taxon>Tracheophyta</taxon>
        <taxon>Spermatophyta</taxon>
        <taxon>Magnoliopsida</taxon>
        <taxon>eudicotyledons</taxon>
        <taxon>Gunneridae</taxon>
        <taxon>Pentapetalae</taxon>
        <taxon>rosids</taxon>
        <taxon>fabids</taxon>
        <taxon>Fabales</taxon>
        <taxon>Fabaceae</taxon>
        <taxon>Papilionoideae</taxon>
        <taxon>50 kb inversion clade</taxon>
        <taxon>dalbergioids sensu lato</taxon>
        <taxon>Dalbergieae</taxon>
        <taxon>Pterocarpus clade</taxon>
        <taxon>Arachis</taxon>
    </lineage>
</organism>
<evidence type="ECO:0000313" key="2">
    <source>
        <dbReference type="EMBL" id="RYR73766.1"/>
    </source>
</evidence>
<keyword evidence="3" id="KW-1185">Reference proteome</keyword>
<dbReference type="PANTHER" id="PTHR45786">
    <property type="entry name" value="DNA BINDING PROTEIN-LIKE"/>
    <property type="match status" value="1"/>
</dbReference>
<proteinExistence type="predicted"/>
<reference evidence="2 3" key="1">
    <citation type="submission" date="2019-01" db="EMBL/GenBank/DDBJ databases">
        <title>Sequencing of cultivated peanut Arachis hypogaea provides insights into genome evolution and oil improvement.</title>
        <authorList>
            <person name="Chen X."/>
        </authorList>
    </citation>
    <scope>NUCLEOTIDE SEQUENCE [LARGE SCALE GENOMIC DNA]</scope>
    <source>
        <strain evidence="3">cv. Fuhuasheng</strain>
        <tissue evidence="2">Leaves</tissue>
    </source>
</reference>
<dbReference type="STRING" id="3818.A0A445EE24"/>
<dbReference type="Pfam" id="PF14214">
    <property type="entry name" value="Helitron_like_N"/>
    <property type="match status" value="1"/>
</dbReference>
<feature type="domain" description="Helitron helicase-like" evidence="1">
    <location>
        <begin position="41"/>
        <end position="90"/>
    </location>
</feature>
<dbReference type="EMBL" id="SDMP01000002">
    <property type="protein sequence ID" value="RYR73766.1"/>
    <property type="molecule type" value="Genomic_DNA"/>
</dbReference>
<protein>
    <recommendedName>
        <fullName evidence="1">Helitron helicase-like domain-containing protein</fullName>
    </recommendedName>
</protein>
<dbReference type="Proteomes" id="UP000289738">
    <property type="component" value="Chromosome A02"/>
</dbReference>
<dbReference type="AlphaFoldDB" id="A0A445EE24"/>
<dbReference type="InterPro" id="IPR025476">
    <property type="entry name" value="Helitron_helicase-like"/>
</dbReference>
<evidence type="ECO:0000259" key="1">
    <source>
        <dbReference type="Pfam" id="PF14214"/>
    </source>
</evidence>
<accession>A0A445EE24</accession>
<gene>
    <name evidence="2" type="ORF">Ahy_A02g008268</name>
</gene>
<sequence length="113" mass="13395">MGESLLILRSKRLFQLFLVDGLHNGGIRMVKILQVNIDATRPGKKLILSSTFTGIPRYIMNKYKDAFAICKYARYPNYFITMTCNPEWEKKERNIYTIEFQKRGFLLHIFFYS</sequence>
<dbReference type="PANTHER" id="PTHR45786:SF66">
    <property type="entry name" value="HOOK MOTIF PROTEIN, PUTATIVE-RELATED"/>
    <property type="match status" value="1"/>
</dbReference>
<evidence type="ECO:0000313" key="3">
    <source>
        <dbReference type="Proteomes" id="UP000289738"/>
    </source>
</evidence>